<comment type="caution">
    <text evidence="10">Lacks conserved residue(s) required for the propagation of feature annotation.</text>
</comment>
<keyword evidence="7 10" id="KW-0472">Membrane</keyword>
<keyword evidence="3 10" id="KW-0716">Sensory transduction</keyword>
<evidence type="ECO:0000256" key="2">
    <source>
        <dbReference type="ARBA" id="ARBA00022475"/>
    </source>
</evidence>
<evidence type="ECO:0000313" key="12">
    <source>
        <dbReference type="Proteomes" id="UP000494165"/>
    </source>
</evidence>
<comment type="similarity">
    <text evidence="10">Belongs to the insect chemoreceptor superfamily. Heteromeric odorant receptor channel (TC 1.A.69) family.</text>
</comment>
<feature type="transmembrane region" description="Helical" evidence="10">
    <location>
        <begin position="287"/>
        <end position="306"/>
    </location>
</feature>
<dbReference type="GO" id="GO:0007165">
    <property type="term" value="P:signal transduction"/>
    <property type="evidence" value="ECO:0007669"/>
    <property type="project" value="UniProtKB-KW"/>
</dbReference>
<feature type="transmembrane region" description="Helical" evidence="10">
    <location>
        <begin position="80"/>
        <end position="96"/>
    </location>
</feature>
<evidence type="ECO:0000256" key="7">
    <source>
        <dbReference type="ARBA" id="ARBA00023136"/>
    </source>
</evidence>
<evidence type="ECO:0000256" key="6">
    <source>
        <dbReference type="ARBA" id="ARBA00022989"/>
    </source>
</evidence>
<organism evidence="11 12">
    <name type="scientific">Cloeon dipterum</name>
    <dbReference type="NCBI Taxonomy" id="197152"/>
    <lineage>
        <taxon>Eukaryota</taxon>
        <taxon>Metazoa</taxon>
        <taxon>Ecdysozoa</taxon>
        <taxon>Arthropoda</taxon>
        <taxon>Hexapoda</taxon>
        <taxon>Insecta</taxon>
        <taxon>Pterygota</taxon>
        <taxon>Palaeoptera</taxon>
        <taxon>Ephemeroptera</taxon>
        <taxon>Pisciforma</taxon>
        <taxon>Baetidae</taxon>
        <taxon>Cloeon</taxon>
    </lineage>
</organism>
<keyword evidence="8 10" id="KW-0675">Receptor</keyword>
<dbReference type="GO" id="GO:0005886">
    <property type="term" value="C:plasma membrane"/>
    <property type="evidence" value="ECO:0007669"/>
    <property type="project" value="UniProtKB-SubCell"/>
</dbReference>
<evidence type="ECO:0000256" key="3">
    <source>
        <dbReference type="ARBA" id="ARBA00022606"/>
    </source>
</evidence>
<dbReference type="Proteomes" id="UP000494165">
    <property type="component" value="Unassembled WGS sequence"/>
</dbReference>
<feature type="transmembrane region" description="Helical" evidence="10">
    <location>
        <begin position="49"/>
        <end position="68"/>
    </location>
</feature>
<evidence type="ECO:0000256" key="9">
    <source>
        <dbReference type="ARBA" id="ARBA00023224"/>
    </source>
</evidence>
<evidence type="ECO:0000256" key="4">
    <source>
        <dbReference type="ARBA" id="ARBA00022692"/>
    </source>
</evidence>
<keyword evidence="2" id="KW-1003">Cell membrane</keyword>
<sequence length="379" mass="43498">MVNPAEDTLTLLPFAHRSIKLLGFAGCFWKSQWKSFPFFEKHKITMFKMYMSCVFGALITSTTITVRIQDPDLTMKQLTVNYVILITNLQIVVMFLKRDKLEKLLHVSPEFACQAAIGRHLKHALGVVRRWNIFKISLLFFLIVLGLVSYLEASTKELIESGRIMVSLVVLRLYSYASIVIFQVGCPMLLMSLFAFINGYLNHLKSCLRHANIRDPLLINVSWNERYETSRDCDMRYCVTMHQFIISLIAITNDVFSWIIQLFLLMTLGAIVFGIKLLQNKNEHGARALYFTILSSLEMLCLCYLADDISRKSKSLAKVCLERLYGAEDMIVGDWRTLQVMAHRCQTLPMEIKAGPFYSLSIRNYLTMLAVSVTLFSFA</sequence>
<evidence type="ECO:0000256" key="10">
    <source>
        <dbReference type="RuleBase" id="RU351113"/>
    </source>
</evidence>
<protein>
    <recommendedName>
        <fullName evidence="10">Odorant receptor</fullName>
    </recommendedName>
</protein>
<dbReference type="GO" id="GO:0005549">
    <property type="term" value="F:odorant binding"/>
    <property type="evidence" value="ECO:0007669"/>
    <property type="project" value="InterPro"/>
</dbReference>
<name>A0A8S1CI84_9INSE</name>
<keyword evidence="5 10" id="KW-0552">Olfaction</keyword>
<dbReference type="PANTHER" id="PTHR21137:SF35">
    <property type="entry name" value="ODORANT RECEPTOR 19A-RELATED"/>
    <property type="match status" value="1"/>
</dbReference>
<keyword evidence="12" id="KW-1185">Reference proteome</keyword>
<feature type="transmembrane region" description="Helical" evidence="10">
    <location>
        <begin position="255"/>
        <end position="275"/>
    </location>
</feature>
<feature type="transmembrane region" description="Helical" evidence="10">
    <location>
        <begin position="132"/>
        <end position="153"/>
    </location>
</feature>
<reference evidence="11 12" key="1">
    <citation type="submission" date="2020-04" db="EMBL/GenBank/DDBJ databases">
        <authorList>
            <person name="Alioto T."/>
            <person name="Alioto T."/>
            <person name="Gomez Garrido J."/>
        </authorList>
    </citation>
    <scope>NUCLEOTIDE SEQUENCE [LARGE SCALE GENOMIC DNA]</scope>
</reference>
<dbReference type="GO" id="GO:0004984">
    <property type="term" value="F:olfactory receptor activity"/>
    <property type="evidence" value="ECO:0007669"/>
    <property type="project" value="InterPro"/>
</dbReference>
<evidence type="ECO:0000256" key="8">
    <source>
        <dbReference type="ARBA" id="ARBA00023170"/>
    </source>
</evidence>
<accession>A0A8S1CI84</accession>
<dbReference type="EMBL" id="CADEPI010000035">
    <property type="protein sequence ID" value="CAB3367920.1"/>
    <property type="molecule type" value="Genomic_DNA"/>
</dbReference>
<comment type="subcellular location">
    <subcellularLocation>
        <location evidence="1 10">Cell membrane</location>
        <topology evidence="1 10">Multi-pass membrane protein</topology>
    </subcellularLocation>
</comment>
<proteinExistence type="inferred from homology"/>
<keyword evidence="9 10" id="KW-0807">Transducer</keyword>
<dbReference type="InterPro" id="IPR004117">
    <property type="entry name" value="7tm6_olfct_rcpt"/>
</dbReference>
<comment type="caution">
    <text evidence="11">The sequence shown here is derived from an EMBL/GenBank/DDBJ whole genome shotgun (WGS) entry which is preliminary data.</text>
</comment>
<dbReference type="PANTHER" id="PTHR21137">
    <property type="entry name" value="ODORANT RECEPTOR"/>
    <property type="match status" value="1"/>
</dbReference>
<keyword evidence="4 10" id="KW-0812">Transmembrane</keyword>
<evidence type="ECO:0000256" key="5">
    <source>
        <dbReference type="ARBA" id="ARBA00022725"/>
    </source>
</evidence>
<feature type="transmembrane region" description="Helical" evidence="10">
    <location>
        <begin position="173"/>
        <end position="201"/>
    </location>
</feature>
<dbReference type="OrthoDB" id="6604226at2759"/>
<keyword evidence="6 10" id="KW-1133">Transmembrane helix</keyword>
<evidence type="ECO:0000313" key="11">
    <source>
        <dbReference type="EMBL" id="CAB3367920.1"/>
    </source>
</evidence>
<gene>
    <name evidence="11" type="ORF">CLODIP_2_CD08406</name>
</gene>
<evidence type="ECO:0000256" key="1">
    <source>
        <dbReference type="ARBA" id="ARBA00004651"/>
    </source>
</evidence>
<dbReference type="AlphaFoldDB" id="A0A8S1CI84"/>